<dbReference type="InterPro" id="IPR007110">
    <property type="entry name" value="Ig-like_dom"/>
</dbReference>
<dbReference type="Gene3D" id="2.60.40.10">
    <property type="entry name" value="Immunoglobulins"/>
    <property type="match status" value="4"/>
</dbReference>
<dbReference type="SUPFAM" id="SSF49265">
    <property type="entry name" value="Fibronectin type III"/>
    <property type="match status" value="1"/>
</dbReference>
<name>A0A4R4E3Q4_9BACT</name>
<dbReference type="EMBL" id="SKFH01000007">
    <property type="protein sequence ID" value="TCZ73300.1"/>
    <property type="molecule type" value="Genomic_DNA"/>
</dbReference>
<dbReference type="PROSITE" id="PS50835">
    <property type="entry name" value="IG_LIKE"/>
    <property type="match status" value="1"/>
</dbReference>
<feature type="domain" description="Ig-like" evidence="1">
    <location>
        <begin position="410"/>
        <end position="492"/>
    </location>
</feature>
<organism evidence="3 4">
    <name type="scientific">Flaviaesturariibacter aridisoli</name>
    <dbReference type="NCBI Taxonomy" id="2545761"/>
    <lineage>
        <taxon>Bacteria</taxon>
        <taxon>Pseudomonadati</taxon>
        <taxon>Bacteroidota</taxon>
        <taxon>Chitinophagia</taxon>
        <taxon>Chitinophagales</taxon>
        <taxon>Chitinophagaceae</taxon>
        <taxon>Flaviaestuariibacter</taxon>
    </lineage>
</organism>
<evidence type="ECO:0008006" key="5">
    <source>
        <dbReference type="Google" id="ProtNLM"/>
    </source>
</evidence>
<evidence type="ECO:0000259" key="1">
    <source>
        <dbReference type="PROSITE" id="PS50835"/>
    </source>
</evidence>
<dbReference type="CDD" id="cd00102">
    <property type="entry name" value="IPT"/>
    <property type="match status" value="1"/>
</dbReference>
<sequence>MPATPTTTGITPTTAVAGGNAFTITVDGANFIKGSANSTNLPSGTASSVVTYNGTSAATTFSSNSQLTATIPAAAITAGGTVNIGVTTTGAASASNTQALTVSTQPSATTGNASLTNGSSNVLLNGTANGASASTTVTFNYGTTNSYGSSATADQSPITGSVNTPVTATISGLNPNTTYHFNVSASNSGGSASGSDATFVSPAATPVAPTVGNATITTLDVTLQADVNPAGTEYAILETGSGLYVQSNGSLGASAAWAPMSTWGTKTVTGLSGGTQYTFVAIARNTSGTTTTNSSSASGTTVNGNSIAISGASFAASYCNAAGNTFDVSFTSGGTFTGTFKVQISDANGVFPNNTTGNIIGTGTASPIPVTIPAAYTAGTGYRFRVLNDNPEFYGTDNGSDVAIVSAVTPSVSISANPGTTVCAGSSVTYTATPVNGGTPAYAWTKNGSPVGTNSDTYTNATPADGDIIKVTMTSSIACVTANGVSAQVTMTVNTTPAAPMPTVTNACGSATLNAIADPGAPLAYYWQGTTNGAISTASPATSDFTATVAGTYYVRAFNSSTGCWSVASTPVSVTGANIIASPAITVQPVSVAAYVSGGATFMATSTGAAASGRVWQLSTDGGASWNNIANGAPYSTTYASTSYLAISSVSETMAGNQYRLQVTGNTPCGNVESNAVLFSTLSPAQAVVFNETLGTTAPTSGGTAVGSYNGYTNGVGLVFSSTTTNKTDARTSQSSVGYAKVSGSSGLFMGTAGAFQRDLIISNINTTAYNNLVLSFGVFRSNVSAVFTIDVSTDGTNWTPLTFSYPASTSTWTPIVASGTIPSTGNLRIRFSKDGNGDIRLDDIRLAGYFADPAITSLSPSSAYAGDASFTLTVNGSNFQSGASTITWNGTPLTTTYVNATTLTAAVNASLVATAGTATVGVTTAGAVNASNTQTFTINPRSITLGSVSGNSFCNGSANPLTVAFTSQGAYSGSFYVQLSDASGNFPGNATDNIISSASNGSPITATIPQGQAAGTYKVRVVNSNPAVFSGASGAITVDQSGSASISYPGSPWCTSAGTGTVFFSGTNGGTFTATPAGLVIDAATGAIDIAASASGTYTVTYSFNGGTACASSASTQVSIRPTELIAATGNQVYCAGSSTTPINFSGPAGITFNWANTNPSIGLAASGTGNIPSFSASNGGTEVAYATISVLPVGGTECKARIMAFRIAVNPLPTVNNIASQNLCAGAATDAVTFTGNLAGTTYSWTNNNTSIGLIAAGTGNIASFTAQNNGAALQTATITVTPYVRSCAGAAKTFTIAVAPSAGTIRYAGSPYCQSGPAYVTHLGTSGGVYSSTAGLSLNSATGQVNLAASTAGTYTVTYTLAGGVCAGTATTQLTINPQATVNPIPNQVYCNGIVTAPVAFTGTGSTYNWSNDNPAIGLAASGTGTSLPSFTTVNAGPGVQYAYVSVTPVGNGTSTCTASKPIKFRIAVNFCPPVTQAGGTGANDQNARVATSMTLSPNPARSQVTVQYTGADSGPFTVQLVDGFGQPATRPRTFTGTTATIDLSGVRPGAYLVQLVNTRTGATLQQQVIRL</sequence>
<evidence type="ECO:0000259" key="2">
    <source>
        <dbReference type="PROSITE" id="PS50853"/>
    </source>
</evidence>
<evidence type="ECO:0000313" key="3">
    <source>
        <dbReference type="EMBL" id="TCZ73300.1"/>
    </source>
</evidence>
<dbReference type="PROSITE" id="PS50853">
    <property type="entry name" value="FN3"/>
    <property type="match status" value="1"/>
</dbReference>
<dbReference type="Proteomes" id="UP000295164">
    <property type="component" value="Unassembled WGS sequence"/>
</dbReference>
<reference evidence="3 4" key="1">
    <citation type="submission" date="2019-03" db="EMBL/GenBank/DDBJ databases">
        <authorList>
            <person name="Kim M.K.M."/>
        </authorList>
    </citation>
    <scope>NUCLEOTIDE SEQUENCE [LARGE SCALE GENOMIC DNA]</scope>
    <source>
        <strain evidence="3 4">17J68-15</strain>
    </source>
</reference>
<dbReference type="InterPro" id="IPR003961">
    <property type="entry name" value="FN3_dom"/>
</dbReference>
<gene>
    <name evidence="3" type="ORF">E0486_06410</name>
</gene>
<dbReference type="InterPro" id="IPR002909">
    <property type="entry name" value="IPT_dom"/>
</dbReference>
<accession>A0A4R4E3Q4</accession>
<evidence type="ECO:0000313" key="4">
    <source>
        <dbReference type="Proteomes" id="UP000295164"/>
    </source>
</evidence>
<dbReference type="InterPro" id="IPR014756">
    <property type="entry name" value="Ig_E-set"/>
</dbReference>
<dbReference type="SUPFAM" id="SSF81296">
    <property type="entry name" value="E set domains"/>
    <property type="match status" value="2"/>
</dbReference>
<dbReference type="Pfam" id="PF01833">
    <property type="entry name" value="TIG"/>
    <property type="match status" value="2"/>
</dbReference>
<protein>
    <recommendedName>
        <fullName evidence="5">T9SS type A sorting domain-containing protein</fullName>
    </recommendedName>
</protein>
<keyword evidence="4" id="KW-1185">Reference proteome</keyword>
<dbReference type="RefSeq" id="WP_131851319.1">
    <property type="nucleotide sequence ID" value="NZ_SKFH01000007.1"/>
</dbReference>
<dbReference type="SMART" id="SM00060">
    <property type="entry name" value="FN3"/>
    <property type="match status" value="2"/>
</dbReference>
<comment type="caution">
    <text evidence="3">The sequence shown here is derived from an EMBL/GenBank/DDBJ whole genome shotgun (WGS) entry which is preliminary data.</text>
</comment>
<dbReference type="OrthoDB" id="679679at2"/>
<dbReference type="InterPro" id="IPR036116">
    <property type="entry name" value="FN3_sf"/>
</dbReference>
<dbReference type="InterPro" id="IPR013783">
    <property type="entry name" value="Ig-like_fold"/>
</dbReference>
<proteinExistence type="predicted"/>
<feature type="domain" description="Fibronectin type-III" evidence="2">
    <location>
        <begin position="105"/>
        <end position="208"/>
    </location>
</feature>